<reference evidence="2" key="1">
    <citation type="submission" date="2022-10" db="EMBL/GenBank/DDBJ databases">
        <authorList>
            <person name="Chen Y."/>
            <person name="Dougan E. K."/>
            <person name="Chan C."/>
            <person name="Rhodes N."/>
            <person name="Thang M."/>
        </authorList>
    </citation>
    <scope>NUCLEOTIDE SEQUENCE</scope>
</reference>
<proteinExistence type="predicted"/>
<evidence type="ECO:0000313" key="3">
    <source>
        <dbReference type="EMBL" id="CAL1160252.1"/>
    </source>
</evidence>
<dbReference type="InterPro" id="IPR036844">
    <property type="entry name" value="Hint_dom_sf"/>
</dbReference>
<comment type="caution">
    <text evidence="2">The sequence shown here is derived from an EMBL/GenBank/DDBJ whole genome shotgun (WGS) entry which is preliminary data.</text>
</comment>
<evidence type="ECO:0000313" key="2">
    <source>
        <dbReference type="EMBL" id="CAI4006877.1"/>
    </source>
</evidence>
<reference evidence="3" key="2">
    <citation type="submission" date="2024-04" db="EMBL/GenBank/DDBJ databases">
        <authorList>
            <person name="Chen Y."/>
            <person name="Shah S."/>
            <person name="Dougan E. K."/>
            <person name="Thang M."/>
            <person name="Chan C."/>
        </authorList>
    </citation>
    <scope>NUCLEOTIDE SEQUENCE [LARGE SCALE GENOMIC DNA]</scope>
</reference>
<dbReference type="EMBL" id="CAMXCT020003912">
    <property type="protein sequence ID" value="CAL1160252.1"/>
    <property type="molecule type" value="Genomic_DNA"/>
</dbReference>
<accession>A0A9P1DBT2</accession>
<dbReference type="SUPFAM" id="SSF51294">
    <property type="entry name" value="Hedgehog/intein (Hint) domain"/>
    <property type="match status" value="1"/>
</dbReference>
<dbReference type="EMBL" id="CAMXCT010003912">
    <property type="protein sequence ID" value="CAI4006877.1"/>
    <property type="molecule type" value="Genomic_DNA"/>
</dbReference>
<sequence length="207" mass="22405">MRSLVSAPIGNKEPDCYFATAVFRRYAGGPDPELVCPPALQLGDNVAALGGDVVKVSELKEGESSEMIRLTADNAVLEVTPTHRISVPNMGSTGSAPAQVPSGSEACKMARELQKGDYVVCEDDVNKQLTNVEKVLLDKPVKVYSPRFTPDLPVPVFSAPPNTILSKGMPSQPSRRGGSSYQRRKANRSMCEFETRSIPETHQEISD</sequence>
<gene>
    <name evidence="2" type="ORF">C1SCF055_LOCUS32476</name>
</gene>
<dbReference type="EMBL" id="CAMXCT030003912">
    <property type="protein sequence ID" value="CAL4794189.1"/>
    <property type="molecule type" value="Genomic_DNA"/>
</dbReference>
<dbReference type="Gene3D" id="2.170.16.10">
    <property type="entry name" value="Hedgehog/Intein (Hint) domain"/>
    <property type="match status" value="1"/>
</dbReference>
<evidence type="ECO:0000256" key="1">
    <source>
        <dbReference type="SAM" id="MobiDB-lite"/>
    </source>
</evidence>
<name>A0A9P1DBT2_9DINO</name>
<protein>
    <submittedName>
        <fullName evidence="4">Glycosyltransferase 2-like domain-containing protein</fullName>
    </submittedName>
</protein>
<feature type="compositionally biased region" description="Polar residues" evidence="1">
    <location>
        <begin position="163"/>
        <end position="181"/>
    </location>
</feature>
<feature type="region of interest" description="Disordered" evidence="1">
    <location>
        <begin position="163"/>
        <end position="207"/>
    </location>
</feature>
<dbReference type="OrthoDB" id="428613at2759"/>
<dbReference type="AlphaFoldDB" id="A0A9P1DBT2"/>
<evidence type="ECO:0000313" key="4">
    <source>
        <dbReference type="EMBL" id="CAL4794189.1"/>
    </source>
</evidence>
<dbReference type="Proteomes" id="UP001152797">
    <property type="component" value="Unassembled WGS sequence"/>
</dbReference>
<organism evidence="2">
    <name type="scientific">Cladocopium goreaui</name>
    <dbReference type="NCBI Taxonomy" id="2562237"/>
    <lineage>
        <taxon>Eukaryota</taxon>
        <taxon>Sar</taxon>
        <taxon>Alveolata</taxon>
        <taxon>Dinophyceae</taxon>
        <taxon>Suessiales</taxon>
        <taxon>Symbiodiniaceae</taxon>
        <taxon>Cladocopium</taxon>
    </lineage>
</organism>
<feature type="compositionally biased region" description="Basic and acidic residues" evidence="1">
    <location>
        <begin position="191"/>
        <end position="207"/>
    </location>
</feature>
<evidence type="ECO:0000313" key="5">
    <source>
        <dbReference type="Proteomes" id="UP001152797"/>
    </source>
</evidence>
<keyword evidence="5" id="KW-1185">Reference proteome</keyword>